<evidence type="ECO:0000256" key="1">
    <source>
        <dbReference type="SAM" id="MobiDB-lite"/>
    </source>
</evidence>
<organism evidence="2">
    <name type="scientific">Arundo donax</name>
    <name type="common">Giant reed</name>
    <name type="synonym">Donax arundinaceus</name>
    <dbReference type="NCBI Taxonomy" id="35708"/>
    <lineage>
        <taxon>Eukaryota</taxon>
        <taxon>Viridiplantae</taxon>
        <taxon>Streptophyta</taxon>
        <taxon>Embryophyta</taxon>
        <taxon>Tracheophyta</taxon>
        <taxon>Spermatophyta</taxon>
        <taxon>Magnoliopsida</taxon>
        <taxon>Liliopsida</taxon>
        <taxon>Poales</taxon>
        <taxon>Poaceae</taxon>
        <taxon>PACMAD clade</taxon>
        <taxon>Arundinoideae</taxon>
        <taxon>Arundineae</taxon>
        <taxon>Arundo</taxon>
    </lineage>
</organism>
<accession>A0A0A9AV40</accession>
<proteinExistence type="predicted"/>
<reference evidence="2" key="2">
    <citation type="journal article" date="2015" name="Data Brief">
        <title>Shoot transcriptome of the giant reed, Arundo donax.</title>
        <authorList>
            <person name="Barrero R.A."/>
            <person name="Guerrero F.D."/>
            <person name="Moolhuijzen P."/>
            <person name="Goolsby J.A."/>
            <person name="Tidwell J."/>
            <person name="Bellgard S.E."/>
            <person name="Bellgard M.I."/>
        </authorList>
    </citation>
    <scope>NUCLEOTIDE SEQUENCE</scope>
    <source>
        <tissue evidence="2">Shoot tissue taken approximately 20 cm above the soil surface</tissue>
    </source>
</reference>
<feature type="region of interest" description="Disordered" evidence="1">
    <location>
        <begin position="1"/>
        <end position="38"/>
    </location>
</feature>
<sequence>MLGRAPSKSQDPLCSNSTPPPRATARMPRSDHLRGSCAAKSAGRVAATISMQQTNSFRCTS</sequence>
<dbReference type="AlphaFoldDB" id="A0A0A9AV40"/>
<name>A0A0A9AV40_ARUDO</name>
<reference evidence="2" key="1">
    <citation type="submission" date="2014-09" db="EMBL/GenBank/DDBJ databases">
        <authorList>
            <person name="Magalhaes I.L.F."/>
            <person name="Oliveira U."/>
            <person name="Santos F.R."/>
            <person name="Vidigal T.H.D.A."/>
            <person name="Brescovit A.D."/>
            <person name="Santos A.J."/>
        </authorList>
    </citation>
    <scope>NUCLEOTIDE SEQUENCE</scope>
    <source>
        <tissue evidence="2">Shoot tissue taken approximately 20 cm above the soil surface</tissue>
    </source>
</reference>
<dbReference type="EMBL" id="GBRH01246933">
    <property type="protein sequence ID" value="JAD50962.1"/>
    <property type="molecule type" value="Transcribed_RNA"/>
</dbReference>
<evidence type="ECO:0000313" key="2">
    <source>
        <dbReference type="EMBL" id="JAD50962.1"/>
    </source>
</evidence>
<feature type="compositionally biased region" description="Polar residues" evidence="1">
    <location>
        <begin position="7"/>
        <end position="17"/>
    </location>
</feature>
<protein>
    <submittedName>
        <fullName evidence="2">Uncharacterized protein</fullName>
    </submittedName>
</protein>